<dbReference type="AlphaFoldDB" id="A0A2G2WZH2"/>
<keyword evidence="2" id="KW-1185">Reference proteome</keyword>
<dbReference type="Proteomes" id="UP000224567">
    <property type="component" value="Unassembled WGS sequence"/>
</dbReference>
<comment type="caution">
    <text evidence="1">The sequence shown here is derived from an EMBL/GenBank/DDBJ whole genome shotgun (WGS) entry which is preliminary data.</text>
</comment>
<evidence type="ECO:0000313" key="1">
    <source>
        <dbReference type="EMBL" id="PHT50638.1"/>
    </source>
</evidence>
<proteinExistence type="predicted"/>
<protein>
    <submittedName>
        <fullName evidence="1">Uncharacterized protein</fullName>
    </submittedName>
</protein>
<name>A0A2G2WZH2_CAPBA</name>
<organism evidence="1 2">
    <name type="scientific">Capsicum baccatum</name>
    <name type="common">Peruvian pepper</name>
    <dbReference type="NCBI Taxonomy" id="33114"/>
    <lineage>
        <taxon>Eukaryota</taxon>
        <taxon>Viridiplantae</taxon>
        <taxon>Streptophyta</taxon>
        <taxon>Embryophyta</taxon>
        <taxon>Tracheophyta</taxon>
        <taxon>Spermatophyta</taxon>
        <taxon>Magnoliopsida</taxon>
        <taxon>eudicotyledons</taxon>
        <taxon>Gunneridae</taxon>
        <taxon>Pentapetalae</taxon>
        <taxon>asterids</taxon>
        <taxon>lamiids</taxon>
        <taxon>Solanales</taxon>
        <taxon>Solanaceae</taxon>
        <taxon>Solanoideae</taxon>
        <taxon>Capsiceae</taxon>
        <taxon>Capsicum</taxon>
    </lineage>
</organism>
<dbReference type="EMBL" id="MLFT02000004">
    <property type="protein sequence ID" value="PHT50638.1"/>
    <property type="molecule type" value="Genomic_DNA"/>
</dbReference>
<dbReference type="OrthoDB" id="1737175at2759"/>
<accession>A0A2G2WZH2</accession>
<reference evidence="2" key="2">
    <citation type="journal article" date="2017" name="J. Anim. Genet.">
        <title>Multiple reference genome sequences of hot pepper reveal the massive evolution of plant disease resistance genes by retroduplication.</title>
        <authorList>
            <person name="Kim S."/>
            <person name="Park J."/>
            <person name="Yeom S.-I."/>
            <person name="Kim Y.-M."/>
            <person name="Seo E."/>
            <person name="Kim K.-T."/>
            <person name="Kim M.-S."/>
            <person name="Lee J.M."/>
            <person name="Cheong K."/>
            <person name="Shin H.-S."/>
            <person name="Kim S.-B."/>
            <person name="Han K."/>
            <person name="Lee J."/>
            <person name="Park M."/>
            <person name="Lee H.-A."/>
            <person name="Lee H.-Y."/>
            <person name="Lee Y."/>
            <person name="Oh S."/>
            <person name="Lee J.H."/>
            <person name="Choi E."/>
            <person name="Choi E."/>
            <person name="Lee S.E."/>
            <person name="Jeon J."/>
            <person name="Kim H."/>
            <person name="Choi G."/>
            <person name="Song H."/>
            <person name="Lee J."/>
            <person name="Lee S.-C."/>
            <person name="Kwon J.-K."/>
            <person name="Lee H.-Y."/>
            <person name="Koo N."/>
            <person name="Hong Y."/>
            <person name="Kim R.W."/>
            <person name="Kang W.-H."/>
            <person name="Huh J.H."/>
            <person name="Kang B.-C."/>
            <person name="Yang T.-J."/>
            <person name="Lee Y.-H."/>
            <person name="Bennetzen J.L."/>
            <person name="Choi D."/>
        </authorList>
    </citation>
    <scope>NUCLEOTIDE SEQUENCE [LARGE SCALE GENOMIC DNA]</scope>
    <source>
        <strain evidence="2">cv. PBC81</strain>
    </source>
</reference>
<sequence>MDDVSRKNLQVHTEQVKPLEEYYMKQKKLLDFQVAGGPVETLQGFLVALHLQHMDAVSSVQLTAGC</sequence>
<evidence type="ECO:0000313" key="2">
    <source>
        <dbReference type="Proteomes" id="UP000224567"/>
    </source>
</evidence>
<reference evidence="1 2" key="1">
    <citation type="journal article" date="2017" name="Genome Biol.">
        <title>New reference genome sequences of hot pepper reveal the massive evolution of plant disease-resistance genes by retroduplication.</title>
        <authorList>
            <person name="Kim S."/>
            <person name="Park J."/>
            <person name="Yeom S.I."/>
            <person name="Kim Y.M."/>
            <person name="Seo E."/>
            <person name="Kim K.T."/>
            <person name="Kim M.S."/>
            <person name="Lee J.M."/>
            <person name="Cheong K."/>
            <person name="Shin H.S."/>
            <person name="Kim S.B."/>
            <person name="Han K."/>
            <person name="Lee J."/>
            <person name="Park M."/>
            <person name="Lee H.A."/>
            <person name="Lee H.Y."/>
            <person name="Lee Y."/>
            <person name="Oh S."/>
            <person name="Lee J.H."/>
            <person name="Choi E."/>
            <person name="Choi E."/>
            <person name="Lee S.E."/>
            <person name="Jeon J."/>
            <person name="Kim H."/>
            <person name="Choi G."/>
            <person name="Song H."/>
            <person name="Lee J."/>
            <person name="Lee S.C."/>
            <person name="Kwon J.K."/>
            <person name="Lee H.Y."/>
            <person name="Koo N."/>
            <person name="Hong Y."/>
            <person name="Kim R.W."/>
            <person name="Kang W.H."/>
            <person name="Huh J.H."/>
            <person name="Kang B.C."/>
            <person name="Yang T.J."/>
            <person name="Lee Y.H."/>
            <person name="Bennetzen J.L."/>
            <person name="Choi D."/>
        </authorList>
    </citation>
    <scope>NUCLEOTIDE SEQUENCE [LARGE SCALE GENOMIC DNA]</scope>
    <source>
        <strain evidence="2">cv. PBC81</strain>
    </source>
</reference>
<dbReference type="STRING" id="33114.A0A2G2WZH2"/>
<gene>
    <name evidence="1" type="ORF">CQW23_10385</name>
</gene>